<comment type="function">
    <text evidence="7">With S5 and S12 plays an important role in translational accuracy.</text>
</comment>
<dbReference type="FunFam" id="3.10.290.10:FF:000001">
    <property type="entry name" value="30S ribosomal protein S4"/>
    <property type="match status" value="1"/>
</dbReference>
<dbReference type="PANTHER" id="PTHR11831">
    <property type="entry name" value="30S 40S RIBOSOMAL PROTEIN"/>
    <property type="match status" value="1"/>
</dbReference>
<reference evidence="12 13" key="1">
    <citation type="journal article" date="2019" name="Gut">
        <title>Antibiotics-induced monodominance of a novel gut bacterial order.</title>
        <authorList>
            <person name="Hildebrand F."/>
            <person name="Moitinho-Silva L."/>
            <person name="Blasche S."/>
            <person name="Jahn M.T."/>
            <person name="Gossmann T.I."/>
            <person name="Heuerta-Cepas J."/>
            <person name="Hercog R."/>
            <person name="Luetge M."/>
            <person name="Bahram M."/>
            <person name="Pryszlak A."/>
            <person name="Alves R.J."/>
            <person name="Waszak S.M."/>
            <person name="Zhu A."/>
            <person name="Ye L."/>
            <person name="Costea P.I."/>
            <person name="Aalvink S."/>
            <person name="Belzer C."/>
            <person name="Forslund S.K."/>
            <person name="Sunagawa S."/>
            <person name="Hentschel U."/>
            <person name="Merten C."/>
            <person name="Patil K.R."/>
            <person name="Benes V."/>
            <person name="Bork P."/>
        </authorList>
    </citation>
    <scope>NUCLEOTIDE SEQUENCE [LARGE SCALE GENOMIC DNA]</scope>
    <source>
        <strain evidence="12 13">HDS1380</strain>
    </source>
</reference>
<dbReference type="SUPFAM" id="SSF55174">
    <property type="entry name" value="Alpha-L RNA-binding motif"/>
    <property type="match status" value="1"/>
</dbReference>
<dbReference type="NCBIfam" id="TIGR01017">
    <property type="entry name" value="rpsD_bact"/>
    <property type="match status" value="1"/>
</dbReference>
<feature type="domain" description="Small ribosomal subunit protein uS4 N-terminal" evidence="11">
    <location>
        <begin position="3"/>
        <end position="110"/>
    </location>
</feature>
<sequence length="220" mass="25221">MATYREAKCKLCRREGAALYLKGERCYSSKCPFVQATGDKLPGSHKRRSSFAPGQHGQGRKKVSEYGLQLREKQKTKRIYGVQEGQFRQYYETADRMKGITGENMLSLLERRLDNVIYRMGIGASRAQARQLVNHAHFSVNGRTVNIPSYIVKAGDVIAVKENRKNTKYFEQIKTMKVGNMPKWLEFDPEKLEGKILALPVREDIDSQIAEHMIVELYSK</sequence>
<keyword evidence="5 7" id="KW-0687">Ribonucleoprotein</keyword>
<proteinExistence type="inferred from homology"/>
<dbReference type="InterPro" id="IPR036986">
    <property type="entry name" value="S4_RNA-bd_sf"/>
</dbReference>
<dbReference type="InterPro" id="IPR002942">
    <property type="entry name" value="S4_RNA-bd"/>
</dbReference>
<dbReference type="Proteomes" id="UP000291269">
    <property type="component" value="Unassembled WGS sequence"/>
</dbReference>
<dbReference type="CDD" id="cd00165">
    <property type="entry name" value="S4"/>
    <property type="match status" value="1"/>
</dbReference>
<dbReference type="NCBIfam" id="NF003717">
    <property type="entry name" value="PRK05327.1"/>
    <property type="match status" value="1"/>
</dbReference>
<dbReference type="PROSITE" id="PS50889">
    <property type="entry name" value="S4"/>
    <property type="match status" value="1"/>
</dbReference>
<feature type="region of interest" description="Disordered" evidence="9">
    <location>
        <begin position="39"/>
        <end position="64"/>
    </location>
</feature>
<comment type="function">
    <text evidence="7">One of the primary rRNA binding proteins, it binds directly to 16S rRNA where it nucleates assembly of the body of the 30S subunit.</text>
</comment>
<dbReference type="AlphaFoldDB" id="A0A4Q2K9D3"/>
<evidence type="ECO:0000256" key="6">
    <source>
        <dbReference type="ARBA" id="ARBA00035254"/>
    </source>
</evidence>
<evidence type="ECO:0000256" key="1">
    <source>
        <dbReference type="ARBA" id="ARBA00007465"/>
    </source>
</evidence>
<dbReference type="InterPro" id="IPR001912">
    <property type="entry name" value="Ribosomal_uS4_N"/>
</dbReference>
<evidence type="ECO:0000256" key="9">
    <source>
        <dbReference type="SAM" id="MobiDB-lite"/>
    </source>
</evidence>
<feature type="domain" description="RNA-binding S4" evidence="10">
    <location>
        <begin position="111"/>
        <end position="173"/>
    </location>
</feature>
<dbReference type="PROSITE" id="PS00632">
    <property type="entry name" value="RIBOSOMAL_S4"/>
    <property type="match status" value="1"/>
</dbReference>
<dbReference type="RefSeq" id="WP_129223779.1">
    <property type="nucleotide sequence ID" value="NZ_SDOZ01000002.1"/>
</dbReference>
<evidence type="ECO:0000256" key="4">
    <source>
        <dbReference type="ARBA" id="ARBA00022980"/>
    </source>
</evidence>
<evidence type="ECO:0000313" key="13">
    <source>
        <dbReference type="Proteomes" id="UP000291269"/>
    </source>
</evidence>
<dbReference type="HAMAP" id="MF_01306_B">
    <property type="entry name" value="Ribosomal_uS4_B"/>
    <property type="match status" value="1"/>
</dbReference>
<organism evidence="12 13">
    <name type="scientific">Candidatus Borkfalkia ceftriaxoniphila</name>
    <dbReference type="NCBI Taxonomy" id="2508949"/>
    <lineage>
        <taxon>Bacteria</taxon>
        <taxon>Bacillati</taxon>
        <taxon>Bacillota</taxon>
        <taxon>Clostridia</taxon>
        <taxon>Christensenellales</taxon>
        <taxon>Christensenellaceae</taxon>
        <taxon>Candidatus Borkfalkia</taxon>
    </lineage>
</organism>
<dbReference type="Gene3D" id="1.10.1050.10">
    <property type="entry name" value="Ribosomal Protein S4 Delta 41, Chain A, domain 1"/>
    <property type="match status" value="1"/>
</dbReference>
<keyword evidence="13" id="KW-1185">Reference proteome</keyword>
<dbReference type="Gene3D" id="3.10.290.10">
    <property type="entry name" value="RNA-binding S4 domain"/>
    <property type="match status" value="1"/>
</dbReference>
<dbReference type="SMART" id="SM01390">
    <property type="entry name" value="Ribosomal_S4"/>
    <property type="match status" value="1"/>
</dbReference>
<dbReference type="EMBL" id="SDOZ01000002">
    <property type="protein sequence ID" value="RXZ61264.1"/>
    <property type="molecule type" value="Genomic_DNA"/>
</dbReference>
<dbReference type="InterPro" id="IPR018079">
    <property type="entry name" value="Ribosomal_uS4_CS"/>
</dbReference>
<evidence type="ECO:0000259" key="10">
    <source>
        <dbReference type="SMART" id="SM00363"/>
    </source>
</evidence>
<dbReference type="SMART" id="SM00363">
    <property type="entry name" value="S4"/>
    <property type="match status" value="1"/>
</dbReference>
<comment type="similarity">
    <text evidence="1 7 8">Belongs to the universal ribosomal protein uS4 family.</text>
</comment>
<keyword evidence="2 7" id="KW-0699">rRNA-binding</keyword>
<evidence type="ECO:0000256" key="8">
    <source>
        <dbReference type="RuleBase" id="RU003699"/>
    </source>
</evidence>
<dbReference type="Pfam" id="PF00163">
    <property type="entry name" value="Ribosomal_S4"/>
    <property type="match status" value="1"/>
</dbReference>
<keyword evidence="4 7" id="KW-0689">Ribosomal protein</keyword>
<dbReference type="InterPro" id="IPR022801">
    <property type="entry name" value="Ribosomal_uS4"/>
</dbReference>
<dbReference type="OrthoDB" id="9803672at2"/>
<dbReference type="GO" id="GO:0003735">
    <property type="term" value="F:structural constituent of ribosome"/>
    <property type="evidence" value="ECO:0007669"/>
    <property type="project" value="InterPro"/>
</dbReference>
<evidence type="ECO:0000256" key="3">
    <source>
        <dbReference type="ARBA" id="ARBA00022884"/>
    </source>
</evidence>
<comment type="subunit">
    <text evidence="7">Part of the 30S ribosomal subunit. Contacts protein S5. The interaction surface between S4 and S5 is involved in control of translational fidelity.</text>
</comment>
<dbReference type="PANTHER" id="PTHR11831:SF4">
    <property type="entry name" value="SMALL RIBOSOMAL SUBUNIT PROTEIN US4M"/>
    <property type="match status" value="1"/>
</dbReference>
<dbReference type="Pfam" id="PF01479">
    <property type="entry name" value="S4"/>
    <property type="match status" value="1"/>
</dbReference>
<protein>
    <recommendedName>
        <fullName evidence="6 7">Small ribosomal subunit protein uS4</fullName>
    </recommendedName>
</protein>
<keyword evidence="3 7" id="KW-0694">RNA-binding</keyword>
<evidence type="ECO:0000256" key="7">
    <source>
        <dbReference type="HAMAP-Rule" id="MF_01306"/>
    </source>
</evidence>
<dbReference type="GO" id="GO:0019843">
    <property type="term" value="F:rRNA binding"/>
    <property type="evidence" value="ECO:0007669"/>
    <property type="project" value="UniProtKB-UniRule"/>
</dbReference>
<dbReference type="GO" id="GO:0015935">
    <property type="term" value="C:small ribosomal subunit"/>
    <property type="evidence" value="ECO:0007669"/>
    <property type="project" value="InterPro"/>
</dbReference>
<comment type="caution">
    <text evidence="12">The sequence shown here is derived from an EMBL/GenBank/DDBJ whole genome shotgun (WGS) entry which is preliminary data.</text>
</comment>
<evidence type="ECO:0000313" key="12">
    <source>
        <dbReference type="EMBL" id="RXZ61264.1"/>
    </source>
</evidence>
<dbReference type="InterPro" id="IPR005709">
    <property type="entry name" value="Ribosomal_uS4_bac-type"/>
</dbReference>
<dbReference type="GO" id="GO:0006412">
    <property type="term" value="P:translation"/>
    <property type="evidence" value="ECO:0007669"/>
    <property type="project" value="UniProtKB-UniRule"/>
</dbReference>
<dbReference type="GO" id="GO:0042274">
    <property type="term" value="P:ribosomal small subunit biogenesis"/>
    <property type="evidence" value="ECO:0007669"/>
    <property type="project" value="TreeGrafter"/>
</dbReference>
<evidence type="ECO:0000259" key="11">
    <source>
        <dbReference type="SMART" id="SM01390"/>
    </source>
</evidence>
<evidence type="ECO:0000256" key="2">
    <source>
        <dbReference type="ARBA" id="ARBA00022730"/>
    </source>
</evidence>
<accession>A0A4Q2K9D3</accession>
<evidence type="ECO:0000256" key="5">
    <source>
        <dbReference type="ARBA" id="ARBA00023274"/>
    </source>
</evidence>
<name>A0A4Q2K9D3_9FIRM</name>
<gene>
    <name evidence="7" type="primary">rpsD</name>
    <name evidence="12" type="ORF">ESZ91_02450</name>
</gene>